<gene>
    <name evidence="1" type="ORF">LASUN_07330</name>
</gene>
<dbReference type="Proteomes" id="UP000177010">
    <property type="component" value="Unassembled WGS sequence"/>
</dbReference>
<name>A0A1E7XGH2_9LACO</name>
<evidence type="ECO:0000313" key="1">
    <source>
        <dbReference type="EMBL" id="OFA12181.1"/>
    </source>
</evidence>
<protein>
    <submittedName>
        <fullName evidence="1">Uncharacterized protein</fullName>
    </submittedName>
</protein>
<accession>A0A1E7XGH2</accession>
<organism evidence="1 2">
    <name type="scientific">Lentilactobacillus sunkii</name>
    <dbReference type="NCBI Taxonomy" id="481719"/>
    <lineage>
        <taxon>Bacteria</taxon>
        <taxon>Bacillati</taxon>
        <taxon>Bacillota</taxon>
        <taxon>Bacilli</taxon>
        <taxon>Lactobacillales</taxon>
        <taxon>Lactobacillaceae</taxon>
        <taxon>Lentilactobacillus</taxon>
    </lineage>
</organism>
<evidence type="ECO:0000313" key="2">
    <source>
        <dbReference type="Proteomes" id="UP000177010"/>
    </source>
</evidence>
<sequence>MAEATRKFKLTMPGSQVVQKFYLDSDNTAYALQMYGDSGKNMKLCYGTIGPNQTKINFTNPGFTQMNLFNFGHGQTFEPFTDSDGNKWAWVATYASSKEPDSLGAYWASRIGVIKLDGQDKNASDVPAITYLNYLGTGDKPKNMSMHRVDAALSSDKTRLAIWTQGSGSAKTEDKRITALNAQPLFEALQSGNVNAKTDPRMVKGGSFYVSSRNIKDYVYPQNSWQGMELSDKRLPENGGYNWLYFTSGQANAGSKPMIIRSPWNILGSTPVERVITFSDLSGAVEIEAPQLTGKYILFGIEQGPAGNKTHYIYRVEKSIF</sequence>
<reference evidence="1 2" key="1">
    <citation type="submission" date="2016-09" db="EMBL/GenBank/DDBJ databases">
        <title>Genome Sequence of Lactobacillus sunkii Strain CG01.</title>
        <authorList>
            <person name="Poehlein A."/>
            <person name="Gabris C."/>
            <person name="Bengelsdorf F.R."/>
            <person name="Duerre P."/>
            <person name="Daniel R."/>
        </authorList>
    </citation>
    <scope>NUCLEOTIDE SEQUENCE [LARGE SCALE GENOMIC DNA]</scope>
    <source>
        <strain evidence="1 2">CG_D</strain>
    </source>
</reference>
<dbReference type="EMBL" id="MIQE01000009">
    <property type="protein sequence ID" value="OFA12181.1"/>
    <property type="molecule type" value="Genomic_DNA"/>
</dbReference>
<dbReference type="AlphaFoldDB" id="A0A1E7XGH2"/>
<comment type="caution">
    <text evidence="1">The sequence shown here is derived from an EMBL/GenBank/DDBJ whole genome shotgun (WGS) entry which is preliminary data.</text>
</comment>
<dbReference type="RefSeq" id="WP_070367390.1">
    <property type="nucleotide sequence ID" value="NZ_JAZHVW010000018.1"/>
</dbReference>
<proteinExistence type="predicted"/>